<sequence length="131" mass="13348">MAGCTASAISHPVVSTIEHSAAEIRTHRAIGRSGGIGPSTAFPTSRTSCLWGIVPAGPVPGPRLRGTGPRSAPSTMDGTGRSAAPVAVARSCQEVAVVITVSRTSYVGCPIRVYLPDGLVLRLPFTTVAPS</sequence>
<evidence type="ECO:0000256" key="1">
    <source>
        <dbReference type="SAM" id="MobiDB-lite"/>
    </source>
</evidence>
<proteinExistence type="predicted"/>
<feature type="region of interest" description="Disordered" evidence="1">
    <location>
        <begin position="60"/>
        <end position="82"/>
    </location>
</feature>
<evidence type="ECO:0000313" key="2">
    <source>
        <dbReference type="EMBL" id="GIH15890.1"/>
    </source>
</evidence>
<organism evidence="2 3">
    <name type="scientific">Rugosimonospora africana</name>
    <dbReference type="NCBI Taxonomy" id="556532"/>
    <lineage>
        <taxon>Bacteria</taxon>
        <taxon>Bacillati</taxon>
        <taxon>Actinomycetota</taxon>
        <taxon>Actinomycetes</taxon>
        <taxon>Micromonosporales</taxon>
        <taxon>Micromonosporaceae</taxon>
        <taxon>Rugosimonospora</taxon>
    </lineage>
</organism>
<evidence type="ECO:0000313" key="3">
    <source>
        <dbReference type="Proteomes" id="UP000642748"/>
    </source>
</evidence>
<name>A0A8J3QU84_9ACTN</name>
<dbReference type="AlphaFoldDB" id="A0A8J3QU84"/>
<keyword evidence="3" id="KW-1185">Reference proteome</keyword>
<protein>
    <submittedName>
        <fullName evidence="2">Uncharacterized protein</fullName>
    </submittedName>
</protein>
<dbReference type="Proteomes" id="UP000642748">
    <property type="component" value="Unassembled WGS sequence"/>
</dbReference>
<comment type="caution">
    <text evidence="2">The sequence shown here is derived from an EMBL/GenBank/DDBJ whole genome shotgun (WGS) entry which is preliminary data.</text>
</comment>
<reference evidence="2" key="1">
    <citation type="submission" date="2021-01" db="EMBL/GenBank/DDBJ databases">
        <title>Whole genome shotgun sequence of Rugosimonospora africana NBRC 104875.</title>
        <authorList>
            <person name="Komaki H."/>
            <person name="Tamura T."/>
        </authorList>
    </citation>
    <scope>NUCLEOTIDE SEQUENCE</scope>
    <source>
        <strain evidence="2">NBRC 104875</strain>
    </source>
</reference>
<accession>A0A8J3QU84</accession>
<dbReference type="EMBL" id="BONZ01000038">
    <property type="protein sequence ID" value="GIH15890.1"/>
    <property type="molecule type" value="Genomic_DNA"/>
</dbReference>
<gene>
    <name evidence="2" type="ORF">Raf01_40620</name>
</gene>